<evidence type="ECO:0000313" key="1">
    <source>
        <dbReference type="EMBL" id="CDN58074.1"/>
    </source>
</evidence>
<dbReference type="AlphaFoldDB" id="A0A068TIY1"/>
<sequence length="87" mass="10136">MSDHRNVPSVLQRMTEDVEAGYGSTVLSSPTAKMDFLRAQLAQRGLASERMSWRLLLLEWQYDLAVLFGNLGDWIRYIDRRFNRTDV</sequence>
<evidence type="ECO:0000313" key="2">
    <source>
        <dbReference type="Proteomes" id="UP000028186"/>
    </source>
</evidence>
<gene>
    <name evidence="1" type="ORF">RG1141_PA12420</name>
</gene>
<reference evidence="2" key="1">
    <citation type="journal article" date="2014" name="BMC Genomics">
        <title>Genome sequencing of two Neorhizobium galegae strains reveals a noeT gene responsible for the unusual acetylation of the nodulation factors.</title>
        <authorList>
            <person name="Osterman J."/>
            <person name="Marsh J."/>
            <person name="Laine P.K."/>
            <person name="Zeng Z."/>
            <person name="Alatalo E."/>
            <person name="Sullivan J.T."/>
            <person name="Young J.P."/>
            <person name="Thomas-Oates J."/>
            <person name="Paulin L."/>
            <person name="Lindstrom K."/>
        </authorList>
    </citation>
    <scope>NUCLEOTIDE SEQUENCE [LARGE SCALE GENOMIC DNA]</scope>
    <source>
        <strain evidence="2">HAMBI 1141</strain>
        <plasmid evidence="2">II</plasmid>
    </source>
</reference>
<proteinExistence type="predicted"/>
<protein>
    <submittedName>
        <fullName evidence="1">Uncharacterized protein</fullName>
    </submittedName>
</protein>
<dbReference type="HOGENOM" id="CLU_2480147_0_0_5"/>
<name>A0A068TIY1_NEOGA</name>
<accession>A0A068TIY1</accession>
<organism evidence="1 2">
    <name type="scientific">Neorhizobium galegae bv. officinalis bv. officinalis str. HAMBI 1141</name>
    <dbReference type="NCBI Taxonomy" id="1028801"/>
    <lineage>
        <taxon>Bacteria</taxon>
        <taxon>Pseudomonadati</taxon>
        <taxon>Pseudomonadota</taxon>
        <taxon>Alphaproteobacteria</taxon>
        <taxon>Hyphomicrobiales</taxon>
        <taxon>Rhizobiaceae</taxon>
        <taxon>Rhizobium/Agrobacterium group</taxon>
        <taxon>Neorhizobium</taxon>
    </lineage>
</organism>
<dbReference type="KEGG" id="ngl:RG1141_PA12420"/>
<geneLocation type="plasmid" evidence="2">
    <name>II</name>
</geneLocation>
<dbReference type="EMBL" id="HG938356">
    <property type="protein sequence ID" value="CDN58074.1"/>
    <property type="molecule type" value="Genomic_DNA"/>
</dbReference>
<dbReference type="Proteomes" id="UP000028186">
    <property type="component" value="Plasmid pHAMBI1141a"/>
</dbReference>
<keyword evidence="1" id="KW-0614">Plasmid</keyword>